<keyword evidence="6 10" id="KW-0812">Transmembrane</keyword>
<keyword evidence="10" id="KW-0813">Transport</keyword>
<feature type="transmembrane region" description="Helical" evidence="12">
    <location>
        <begin position="37"/>
        <end position="58"/>
    </location>
</feature>
<keyword evidence="5" id="KW-0132">Cell division</keyword>
<feature type="region of interest" description="Disordered" evidence="11">
    <location>
        <begin position="1"/>
        <end position="20"/>
    </location>
</feature>
<dbReference type="PANTHER" id="PTHR30558:SF7">
    <property type="entry name" value="TOL-PAL SYSTEM PROTEIN TOLR"/>
    <property type="match status" value="1"/>
</dbReference>
<evidence type="ECO:0000256" key="2">
    <source>
        <dbReference type="ARBA" id="ARBA00005811"/>
    </source>
</evidence>
<evidence type="ECO:0000256" key="10">
    <source>
        <dbReference type="RuleBase" id="RU003879"/>
    </source>
</evidence>
<dbReference type="Pfam" id="PF02472">
    <property type="entry name" value="ExbD"/>
    <property type="match status" value="1"/>
</dbReference>
<evidence type="ECO:0000313" key="13">
    <source>
        <dbReference type="EMBL" id="MVA96357.1"/>
    </source>
</evidence>
<protein>
    <submittedName>
        <fullName evidence="13">Protein TolR</fullName>
    </submittedName>
</protein>
<dbReference type="PANTHER" id="PTHR30558">
    <property type="entry name" value="EXBD MEMBRANE COMPONENT OF PMF-DRIVEN MACROMOLECULE IMPORT SYSTEM"/>
    <property type="match status" value="1"/>
</dbReference>
<comment type="caution">
    <text evidence="13">The sequence shown here is derived from an EMBL/GenBank/DDBJ whole genome shotgun (WGS) entry which is preliminary data.</text>
</comment>
<dbReference type="InterPro" id="IPR003400">
    <property type="entry name" value="ExbD"/>
</dbReference>
<dbReference type="AlphaFoldDB" id="A0A844QBM7"/>
<dbReference type="Gene3D" id="3.30.420.270">
    <property type="match status" value="1"/>
</dbReference>
<keyword evidence="7 12" id="KW-1133">Transmembrane helix</keyword>
<organism evidence="13 14">
    <name type="scientific">Nitratireductor arenosus</name>
    <dbReference type="NCBI Taxonomy" id="2682096"/>
    <lineage>
        <taxon>Bacteria</taxon>
        <taxon>Pseudomonadati</taxon>
        <taxon>Pseudomonadota</taxon>
        <taxon>Alphaproteobacteria</taxon>
        <taxon>Hyphomicrobiales</taxon>
        <taxon>Phyllobacteriaceae</taxon>
        <taxon>Nitratireductor</taxon>
    </lineage>
</organism>
<evidence type="ECO:0000256" key="1">
    <source>
        <dbReference type="ARBA" id="ARBA00004162"/>
    </source>
</evidence>
<gene>
    <name evidence="13" type="primary">tolR</name>
    <name evidence="13" type="ORF">GN330_03745</name>
</gene>
<comment type="similarity">
    <text evidence="2 10">Belongs to the ExbD/TolR family.</text>
</comment>
<evidence type="ECO:0000256" key="12">
    <source>
        <dbReference type="SAM" id="Phobius"/>
    </source>
</evidence>
<dbReference type="GO" id="GO:0022857">
    <property type="term" value="F:transmembrane transporter activity"/>
    <property type="evidence" value="ECO:0007669"/>
    <property type="project" value="InterPro"/>
</dbReference>
<evidence type="ECO:0000256" key="9">
    <source>
        <dbReference type="ARBA" id="ARBA00023306"/>
    </source>
</evidence>
<evidence type="ECO:0000256" key="5">
    <source>
        <dbReference type="ARBA" id="ARBA00022618"/>
    </source>
</evidence>
<dbReference type="GO" id="GO:0005886">
    <property type="term" value="C:plasma membrane"/>
    <property type="evidence" value="ECO:0007669"/>
    <property type="project" value="UniProtKB-SubCell"/>
</dbReference>
<accession>A0A844QBM7</accession>
<evidence type="ECO:0000313" key="14">
    <source>
        <dbReference type="Proteomes" id="UP000463224"/>
    </source>
</evidence>
<evidence type="ECO:0000256" key="7">
    <source>
        <dbReference type="ARBA" id="ARBA00022989"/>
    </source>
</evidence>
<keyword evidence="3" id="KW-1003">Cell membrane</keyword>
<dbReference type="GO" id="GO:0051301">
    <property type="term" value="P:cell division"/>
    <property type="evidence" value="ECO:0007669"/>
    <property type="project" value="UniProtKB-KW"/>
</dbReference>
<dbReference type="GO" id="GO:0015031">
    <property type="term" value="P:protein transport"/>
    <property type="evidence" value="ECO:0007669"/>
    <property type="project" value="UniProtKB-KW"/>
</dbReference>
<keyword evidence="14" id="KW-1185">Reference proteome</keyword>
<comment type="subcellular location">
    <subcellularLocation>
        <location evidence="1">Cell membrane</location>
        <topology evidence="1">Single-pass membrane protein</topology>
    </subcellularLocation>
    <subcellularLocation>
        <location evidence="10">Cell membrane</location>
        <topology evidence="10">Single-pass type II membrane protein</topology>
    </subcellularLocation>
</comment>
<dbReference type="EMBL" id="WPHG01000001">
    <property type="protein sequence ID" value="MVA96357.1"/>
    <property type="molecule type" value="Genomic_DNA"/>
</dbReference>
<keyword evidence="4" id="KW-0997">Cell inner membrane</keyword>
<dbReference type="NCBIfam" id="TIGR02801">
    <property type="entry name" value="tolR"/>
    <property type="match status" value="1"/>
</dbReference>
<evidence type="ECO:0000256" key="8">
    <source>
        <dbReference type="ARBA" id="ARBA00023136"/>
    </source>
</evidence>
<name>A0A844QBM7_9HYPH</name>
<keyword evidence="10" id="KW-0653">Protein transport</keyword>
<evidence type="ECO:0000256" key="3">
    <source>
        <dbReference type="ARBA" id="ARBA00022475"/>
    </source>
</evidence>
<evidence type="ECO:0000256" key="6">
    <source>
        <dbReference type="ARBA" id="ARBA00022692"/>
    </source>
</evidence>
<keyword evidence="9" id="KW-0131">Cell cycle</keyword>
<dbReference type="RefSeq" id="WP_156711307.1">
    <property type="nucleotide sequence ID" value="NZ_WPHG01000001.1"/>
</dbReference>
<dbReference type="Proteomes" id="UP000463224">
    <property type="component" value="Unassembled WGS sequence"/>
</dbReference>
<evidence type="ECO:0000256" key="4">
    <source>
        <dbReference type="ARBA" id="ARBA00022519"/>
    </source>
</evidence>
<dbReference type="InterPro" id="IPR014168">
    <property type="entry name" value="Tol-Pal_TolR"/>
</dbReference>
<evidence type="ECO:0000256" key="11">
    <source>
        <dbReference type="SAM" id="MobiDB-lite"/>
    </source>
</evidence>
<sequence length="151" mass="16420">MAMSVVQSGGRGGRGHRRRGRHHALMSEINVTPFVDVMLVLLIIFMVAAPLLTVGVPIDLPETEANALNADTQPITVSVNDKGQIYLQETEVPIDEVVAKLEAIARTGYDERIYVRGDKAADYGTVMKVMARISAAGFRNLGLVTLQEQDS</sequence>
<keyword evidence="8 12" id="KW-0472">Membrane</keyword>
<reference evidence="13 14" key="1">
    <citation type="submission" date="2019-12" db="EMBL/GenBank/DDBJ databases">
        <title>Nitratireductor arenosus sp. nov., Isolated from sea sand, Jeju island, South Korea.</title>
        <authorList>
            <person name="Kim W."/>
        </authorList>
    </citation>
    <scope>NUCLEOTIDE SEQUENCE [LARGE SCALE GENOMIC DNA]</scope>
    <source>
        <strain evidence="13 14">CAU 1489</strain>
    </source>
</reference>
<proteinExistence type="inferred from homology"/>